<feature type="compositionally biased region" description="Pro residues" evidence="1">
    <location>
        <begin position="263"/>
        <end position="275"/>
    </location>
</feature>
<accession>A0A212FI54</accession>
<dbReference type="KEGG" id="dpl:KGM_206509"/>
<proteinExistence type="predicted"/>
<organism evidence="2 3">
    <name type="scientific">Danaus plexippus plexippus</name>
    <dbReference type="NCBI Taxonomy" id="278856"/>
    <lineage>
        <taxon>Eukaryota</taxon>
        <taxon>Metazoa</taxon>
        <taxon>Ecdysozoa</taxon>
        <taxon>Arthropoda</taxon>
        <taxon>Hexapoda</taxon>
        <taxon>Insecta</taxon>
        <taxon>Pterygota</taxon>
        <taxon>Neoptera</taxon>
        <taxon>Endopterygota</taxon>
        <taxon>Lepidoptera</taxon>
        <taxon>Glossata</taxon>
        <taxon>Ditrysia</taxon>
        <taxon>Papilionoidea</taxon>
        <taxon>Nymphalidae</taxon>
        <taxon>Danainae</taxon>
        <taxon>Danaini</taxon>
        <taxon>Danaina</taxon>
        <taxon>Danaus</taxon>
        <taxon>Danaus</taxon>
    </lineage>
</organism>
<sequence>MLVTVHKEAGHDAPAKHGHTYYCCFITYRLEHLCLACVRNLFSARWFMFISIQDTETYPGFWVNYTQAQRCDVLLKYMILLLLNEVRSQTELKECAAGVLLGPCHSLYYASVMIGNWMFSVQTLTSSREDEPRDNRHCYAENTSDRERDPAPLQGTEQWWRHIDESSPPTLIPPGTEITRDTRHETVPGADEDRAQDTPRHDTGEGSRHDTRHDARHSTRHATRHERHTTRHRPQVTRGAHCLAPSHTLARSEVSRDTAAGPPGTPQTPPPPPRPYTHAYGTAPRITRAGDREHL</sequence>
<evidence type="ECO:0000313" key="2">
    <source>
        <dbReference type="EMBL" id="OWR53418.1"/>
    </source>
</evidence>
<evidence type="ECO:0000256" key="1">
    <source>
        <dbReference type="SAM" id="MobiDB-lite"/>
    </source>
</evidence>
<protein>
    <submittedName>
        <fullName evidence="2">Uncharacterized protein</fullName>
    </submittedName>
</protein>
<feature type="compositionally biased region" description="Basic residues" evidence="1">
    <location>
        <begin position="218"/>
        <end position="235"/>
    </location>
</feature>
<keyword evidence="3" id="KW-1185">Reference proteome</keyword>
<comment type="caution">
    <text evidence="2">The sequence shown here is derived from an EMBL/GenBank/DDBJ whole genome shotgun (WGS) entry which is preliminary data.</text>
</comment>
<dbReference type="EMBL" id="AGBW02008428">
    <property type="protein sequence ID" value="OWR53418.1"/>
    <property type="molecule type" value="Genomic_DNA"/>
</dbReference>
<evidence type="ECO:0000313" key="3">
    <source>
        <dbReference type="Proteomes" id="UP000007151"/>
    </source>
</evidence>
<name>A0A212FI54_DANPL</name>
<dbReference type="AlphaFoldDB" id="A0A212FI54"/>
<feature type="compositionally biased region" description="Basic and acidic residues" evidence="1">
    <location>
        <begin position="129"/>
        <end position="150"/>
    </location>
</feature>
<dbReference type="Proteomes" id="UP000007151">
    <property type="component" value="Unassembled WGS sequence"/>
</dbReference>
<dbReference type="InParanoid" id="A0A212FI54"/>
<gene>
    <name evidence="2" type="ORF">KGM_206509</name>
</gene>
<feature type="compositionally biased region" description="Basic and acidic residues" evidence="1">
    <location>
        <begin position="178"/>
        <end position="217"/>
    </location>
</feature>
<reference evidence="2 3" key="1">
    <citation type="journal article" date="2011" name="Cell">
        <title>The monarch butterfly genome yields insights into long-distance migration.</title>
        <authorList>
            <person name="Zhan S."/>
            <person name="Merlin C."/>
            <person name="Boore J.L."/>
            <person name="Reppert S.M."/>
        </authorList>
    </citation>
    <scope>NUCLEOTIDE SEQUENCE [LARGE SCALE GENOMIC DNA]</scope>
    <source>
        <strain evidence="2">F-2</strain>
    </source>
</reference>
<feature type="region of interest" description="Disordered" evidence="1">
    <location>
        <begin position="129"/>
        <end position="295"/>
    </location>
</feature>